<evidence type="ECO:0000256" key="2">
    <source>
        <dbReference type="SAM" id="SignalP"/>
    </source>
</evidence>
<reference evidence="3" key="1">
    <citation type="submission" date="2022-07" db="EMBL/GenBank/DDBJ databases">
        <title>Phylogenomic reconstructions and comparative analyses of Kickxellomycotina fungi.</title>
        <authorList>
            <person name="Reynolds N.K."/>
            <person name="Stajich J.E."/>
            <person name="Barry K."/>
            <person name="Grigoriev I.V."/>
            <person name="Crous P."/>
            <person name="Smith M.E."/>
        </authorList>
    </citation>
    <scope>NUCLEOTIDE SEQUENCE</scope>
    <source>
        <strain evidence="3">NBRC 105414</strain>
    </source>
</reference>
<sequence>MRVHRAAALAALLAACQAASTAPAPAAHSLPPELESLGPEQVARRTAEYGAGMWQSAARPDSRYSSMFAPLHRPGTPSFQPALPPTPTTTSSSSSSYDYSFVVDLSGFDGSITHYHVSYSDPWVSGEVGSGHVEPTPTPVPPPRRGSVCDSSFPGLLSFLGLDLGVRLGIELIGACVAL</sequence>
<accession>A0A9W8LGA5</accession>
<dbReference type="EMBL" id="JANBUL010000138">
    <property type="protein sequence ID" value="KAJ2780435.1"/>
    <property type="molecule type" value="Genomic_DNA"/>
</dbReference>
<feature type="signal peptide" evidence="2">
    <location>
        <begin position="1"/>
        <end position="18"/>
    </location>
</feature>
<evidence type="ECO:0000256" key="1">
    <source>
        <dbReference type="SAM" id="MobiDB-lite"/>
    </source>
</evidence>
<feature type="chain" id="PRO_5040805422" evidence="2">
    <location>
        <begin position="19"/>
        <end position="179"/>
    </location>
</feature>
<dbReference type="Proteomes" id="UP001140217">
    <property type="component" value="Unassembled WGS sequence"/>
</dbReference>
<comment type="caution">
    <text evidence="3">The sequence shown here is derived from an EMBL/GenBank/DDBJ whole genome shotgun (WGS) entry which is preliminary data.</text>
</comment>
<evidence type="ECO:0000313" key="3">
    <source>
        <dbReference type="EMBL" id="KAJ2780435.1"/>
    </source>
</evidence>
<organism evidence="3 4">
    <name type="scientific">Coemansia javaensis</name>
    <dbReference type="NCBI Taxonomy" id="2761396"/>
    <lineage>
        <taxon>Eukaryota</taxon>
        <taxon>Fungi</taxon>
        <taxon>Fungi incertae sedis</taxon>
        <taxon>Zoopagomycota</taxon>
        <taxon>Kickxellomycotina</taxon>
        <taxon>Kickxellomycetes</taxon>
        <taxon>Kickxellales</taxon>
        <taxon>Kickxellaceae</taxon>
        <taxon>Coemansia</taxon>
    </lineage>
</organism>
<name>A0A9W8LGA5_9FUNG</name>
<gene>
    <name evidence="3" type="ORF">H4R18_003454</name>
</gene>
<proteinExistence type="predicted"/>
<keyword evidence="2" id="KW-0732">Signal</keyword>
<dbReference type="PROSITE" id="PS51257">
    <property type="entry name" value="PROKAR_LIPOPROTEIN"/>
    <property type="match status" value="1"/>
</dbReference>
<feature type="region of interest" description="Disordered" evidence="1">
    <location>
        <begin position="75"/>
        <end position="95"/>
    </location>
</feature>
<evidence type="ECO:0000313" key="4">
    <source>
        <dbReference type="Proteomes" id="UP001140217"/>
    </source>
</evidence>
<keyword evidence="4" id="KW-1185">Reference proteome</keyword>
<protein>
    <submittedName>
        <fullName evidence="3">Uncharacterized protein</fullName>
    </submittedName>
</protein>
<dbReference type="OrthoDB" id="5594784at2759"/>
<dbReference type="AlphaFoldDB" id="A0A9W8LGA5"/>